<comment type="caution">
    <text evidence="2">The sequence shown here is derived from an EMBL/GenBank/DDBJ whole genome shotgun (WGS) entry which is preliminary data.</text>
</comment>
<feature type="chain" id="PRO_5039359272" description="Secreted protein" evidence="1">
    <location>
        <begin position="19"/>
        <end position="97"/>
    </location>
</feature>
<dbReference type="EMBL" id="JADBEM010000001">
    <property type="protein sequence ID" value="MBE1606935.1"/>
    <property type="molecule type" value="Genomic_DNA"/>
</dbReference>
<evidence type="ECO:0000313" key="3">
    <source>
        <dbReference type="Proteomes" id="UP000638648"/>
    </source>
</evidence>
<dbReference type="Proteomes" id="UP000638648">
    <property type="component" value="Unassembled WGS sequence"/>
</dbReference>
<keyword evidence="3" id="KW-1185">Reference proteome</keyword>
<proteinExistence type="predicted"/>
<dbReference type="AlphaFoldDB" id="A0A927MU38"/>
<protein>
    <recommendedName>
        <fullName evidence="4">Secreted protein</fullName>
    </recommendedName>
</protein>
<evidence type="ECO:0000313" key="2">
    <source>
        <dbReference type="EMBL" id="MBE1606935.1"/>
    </source>
</evidence>
<name>A0A927MU38_9ACTN</name>
<feature type="signal peptide" evidence="1">
    <location>
        <begin position="1"/>
        <end position="18"/>
    </location>
</feature>
<organism evidence="2 3">
    <name type="scientific">Actinopolymorpha pittospori</name>
    <dbReference type="NCBI Taxonomy" id="648752"/>
    <lineage>
        <taxon>Bacteria</taxon>
        <taxon>Bacillati</taxon>
        <taxon>Actinomycetota</taxon>
        <taxon>Actinomycetes</taxon>
        <taxon>Propionibacteriales</taxon>
        <taxon>Actinopolymorphaceae</taxon>
        <taxon>Actinopolymorpha</taxon>
    </lineage>
</organism>
<gene>
    <name evidence="2" type="ORF">HEB94_003783</name>
</gene>
<evidence type="ECO:0000256" key="1">
    <source>
        <dbReference type="SAM" id="SignalP"/>
    </source>
</evidence>
<evidence type="ECO:0008006" key="4">
    <source>
        <dbReference type="Google" id="ProtNLM"/>
    </source>
</evidence>
<reference evidence="2" key="1">
    <citation type="submission" date="2020-10" db="EMBL/GenBank/DDBJ databases">
        <title>Sequencing the genomes of 1000 actinobacteria strains.</title>
        <authorList>
            <person name="Klenk H.-P."/>
        </authorList>
    </citation>
    <scope>NUCLEOTIDE SEQUENCE</scope>
    <source>
        <strain evidence="2">DSM 45354</strain>
    </source>
</reference>
<accession>A0A927MU38</accession>
<keyword evidence="1" id="KW-0732">Signal</keyword>
<sequence>MARSGAVLLMLCKTVGFAYTGSNPVPATAVETAPDLHKQVRGRSCGGALGATVCGPSALHVGRALVLVRRLRLVPGWRSFARRGVYVALLLAVLAGR</sequence>